<dbReference type="EMBL" id="BAAAOS010000014">
    <property type="protein sequence ID" value="GAA1563061.1"/>
    <property type="molecule type" value="Genomic_DNA"/>
</dbReference>
<feature type="region of interest" description="Disordered" evidence="2">
    <location>
        <begin position="80"/>
        <end position="99"/>
    </location>
</feature>
<evidence type="ECO:0000313" key="5">
    <source>
        <dbReference type="EMBL" id="GAA1563061.1"/>
    </source>
</evidence>
<reference evidence="5 6" key="1">
    <citation type="journal article" date="2019" name="Int. J. Syst. Evol. Microbiol.">
        <title>The Global Catalogue of Microorganisms (GCM) 10K type strain sequencing project: providing services to taxonomists for standard genome sequencing and annotation.</title>
        <authorList>
            <consortium name="The Broad Institute Genomics Platform"/>
            <consortium name="The Broad Institute Genome Sequencing Center for Infectious Disease"/>
            <person name="Wu L."/>
            <person name="Ma J."/>
        </authorList>
    </citation>
    <scope>NUCLEOTIDE SEQUENCE [LARGE SCALE GENOMIC DNA]</scope>
    <source>
        <strain evidence="5 6">JCM 14969</strain>
    </source>
</reference>
<dbReference type="PANTHER" id="PTHR11022">
    <property type="entry name" value="PEPTIDOGLYCAN RECOGNITION PROTEIN"/>
    <property type="match status" value="1"/>
</dbReference>
<evidence type="ECO:0000256" key="3">
    <source>
        <dbReference type="SAM" id="SignalP"/>
    </source>
</evidence>
<dbReference type="InterPro" id="IPR002502">
    <property type="entry name" value="Amidase_domain"/>
</dbReference>
<feature type="domain" description="Peptidoglycan recognition protein family" evidence="4">
    <location>
        <begin position="149"/>
        <end position="318"/>
    </location>
</feature>
<feature type="signal peptide" evidence="3">
    <location>
        <begin position="1"/>
        <end position="28"/>
    </location>
</feature>
<keyword evidence="3" id="KW-0732">Signal</keyword>
<comment type="caution">
    <text evidence="5">The sequence shown here is derived from an EMBL/GenBank/DDBJ whole genome shotgun (WGS) entry which is preliminary data.</text>
</comment>
<dbReference type="Proteomes" id="UP001500393">
    <property type="component" value="Unassembled WGS sequence"/>
</dbReference>
<evidence type="ECO:0000256" key="1">
    <source>
        <dbReference type="ARBA" id="ARBA00007553"/>
    </source>
</evidence>
<gene>
    <name evidence="5" type="ORF">GCM10009789_15230</name>
</gene>
<dbReference type="InterPro" id="IPR015510">
    <property type="entry name" value="PGRP"/>
</dbReference>
<name>A0ABN2CTD3_9ACTN</name>
<dbReference type="RefSeq" id="WP_344211263.1">
    <property type="nucleotide sequence ID" value="NZ_BAAAOS010000014.1"/>
</dbReference>
<dbReference type="PROSITE" id="PS51318">
    <property type="entry name" value="TAT"/>
    <property type="match status" value="1"/>
</dbReference>
<comment type="similarity">
    <text evidence="1">Belongs to the N-acetylmuramoyl-L-alanine amidase 2 family.</text>
</comment>
<dbReference type="InterPro" id="IPR006619">
    <property type="entry name" value="PGRP_domain_met/bac"/>
</dbReference>
<dbReference type="Gene3D" id="3.40.80.10">
    <property type="entry name" value="Peptidoglycan recognition protein-like"/>
    <property type="match status" value="1"/>
</dbReference>
<keyword evidence="6" id="KW-1185">Reference proteome</keyword>
<dbReference type="InterPro" id="IPR036505">
    <property type="entry name" value="Amidase/PGRP_sf"/>
</dbReference>
<protein>
    <recommendedName>
        <fullName evidence="4">Peptidoglycan recognition protein family domain-containing protein</fullName>
    </recommendedName>
</protein>
<dbReference type="PANTHER" id="PTHR11022:SF41">
    <property type="entry name" value="PEPTIDOGLYCAN-RECOGNITION PROTEIN LC-RELATED"/>
    <property type="match status" value="1"/>
</dbReference>
<dbReference type="InterPro" id="IPR006311">
    <property type="entry name" value="TAT_signal"/>
</dbReference>
<dbReference type="SUPFAM" id="SSF55846">
    <property type="entry name" value="N-acetylmuramoyl-L-alanine amidase-like"/>
    <property type="match status" value="1"/>
</dbReference>
<organism evidence="5 6">
    <name type="scientific">Kribbella sancticallisti</name>
    <dbReference type="NCBI Taxonomy" id="460087"/>
    <lineage>
        <taxon>Bacteria</taxon>
        <taxon>Bacillati</taxon>
        <taxon>Actinomycetota</taxon>
        <taxon>Actinomycetes</taxon>
        <taxon>Propionibacteriales</taxon>
        <taxon>Kribbellaceae</taxon>
        <taxon>Kribbella</taxon>
    </lineage>
</organism>
<evidence type="ECO:0000313" key="6">
    <source>
        <dbReference type="Proteomes" id="UP001500393"/>
    </source>
</evidence>
<evidence type="ECO:0000259" key="4">
    <source>
        <dbReference type="SMART" id="SM00701"/>
    </source>
</evidence>
<dbReference type="Pfam" id="PF01510">
    <property type="entry name" value="Amidase_2"/>
    <property type="match status" value="1"/>
</dbReference>
<proteinExistence type="inferred from homology"/>
<dbReference type="CDD" id="cd06583">
    <property type="entry name" value="PGRP"/>
    <property type="match status" value="1"/>
</dbReference>
<sequence>MPMTRRRVLLTAIAAGAAGAIQPGAAQADSTDGAAAGIPETLASFSGPDRLIGTPDFPIGHVGISWTGARLGGSVRFRHPRTGWSPWQPLKPGDPSGSGRRTALLPAGGATAYQVVPPPATNDIETVAINTTDGPIVAQPAASEQVKGFRFVSRTGWGADESLRFAPDGSEIFPQAYFGVQTLTVHHTVTANVDPDPAATVRAIYFFHAVSEDFGDIGYHLLIDQQGTVYEGRYSGPDPIPVFHGRVGDAPRMCNAAHVGGFNAGNVGVSLLGDFTTTQPTPAARTSLVRVLAALAGSTGVDPLGQVNYVNPISGATRTVPAIAGHRNWSATACPGDTFYPRLPGVREDVKRLLEATD</sequence>
<feature type="chain" id="PRO_5045706349" description="Peptidoglycan recognition protein family domain-containing protein" evidence="3">
    <location>
        <begin position="29"/>
        <end position="358"/>
    </location>
</feature>
<dbReference type="SMART" id="SM00701">
    <property type="entry name" value="PGRP"/>
    <property type="match status" value="1"/>
</dbReference>
<evidence type="ECO:0000256" key="2">
    <source>
        <dbReference type="SAM" id="MobiDB-lite"/>
    </source>
</evidence>
<accession>A0ABN2CTD3</accession>